<feature type="domain" description="Transposable element P transposase-like RNase H" evidence="3">
    <location>
        <begin position="132"/>
        <end position="216"/>
    </location>
</feature>
<evidence type="ECO:0008006" key="6">
    <source>
        <dbReference type="Google" id="ProtNLM"/>
    </source>
</evidence>
<dbReference type="Proteomes" id="UP000499080">
    <property type="component" value="Unassembled WGS sequence"/>
</dbReference>
<proteinExistence type="predicted"/>
<gene>
    <name evidence="4" type="ORF">AVEN_135415_1</name>
</gene>
<evidence type="ECO:0000256" key="1">
    <source>
        <dbReference type="SAM" id="Coils"/>
    </source>
</evidence>
<accession>A0A4Y2VPV2</accession>
<protein>
    <recommendedName>
        <fullName evidence="6">DNA transposase THAP9</fullName>
    </recommendedName>
</protein>
<evidence type="ECO:0000259" key="2">
    <source>
        <dbReference type="Pfam" id="PF12017"/>
    </source>
</evidence>
<dbReference type="EMBL" id="BGPR01048749">
    <property type="protein sequence ID" value="GBO25767.1"/>
    <property type="molecule type" value="Genomic_DNA"/>
</dbReference>
<sequence>MKSLPKKKRCFYLDFDESDMHSPTKAVKVLQKAKEEKMKKNRKLKALQQQTGKLKKRVASLQQILKEIKKRSFITDGASDVLELSLTGPAEQLLKRTQFYSNKAYEYVRKTFSTSLPHPATLRRWCKTVEGNPGFTHEAFITLKQKSTEASSAGKKIICCLIVDEISIRKNIEWDGEKFSGYVDLGTQLDNDCLSPVKQALIFMLNANWKIPVAYF</sequence>
<dbReference type="OrthoDB" id="6489732at2759"/>
<evidence type="ECO:0000313" key="4">
    <source>
        <dbReference type="EMBL" id="GBO25767.1"/>
    </source>
</evidence>
<evidence type="ECO:0000259" key="3">
    <source>
        <dbReference type="Pfam" id="PF21787"/>
    </source>
</evidence>
<organism evidence="4 5">
    <name type="scientific">Araneus ventricosus</name>
    <name type="common">Orbweaver spider</name>
    <name type="synonym">Epeira ventricosa</name>
    <dbReference type="NCBI Taxonomy" id="182803"/>
    <lineage>
        <taxon>Eukaryota</taxon>
        <taxon>Metazoa</taxon>
        <taxon>Ecdysozoa</taxon>
        <taxon>Arthropoda</taxon>
        <taxon>Chelicerata</taxon>
        <taxon>Arachnida</taxon>
        <taxon>Araneae</taxon>
        <taxon>Araneomorphae</taxon>
        <taxon>Entelegynae</taxon>
        <taxon>Araneoidea</taxon>
        <taxon>Araneidae</taxon>
        <taxon>Araneus</taxon>
    </lineage>
</organism>
<feature type="coiled-coil region" evidence="1">
    <location>
        <begin position="27"/>
        <end position="71"/>
    </location>
</feature>
<dbReference type="InterPro" id="IPR021896">
    <property type="entry name" value="THAP9-like_HTH"/>
</dbReference>
<comment type="caution">
    <text evidence="4">The sequence shown here is derived from an EMBL/GenBank/DDBJ whole genome shotgun (WGS) entry which is preliminary data.</text>
</comment>
<evidence type="ECO:0000313" key="5">
    <source>
        <dbReference type="Proteomes" id="UP000499080"/>
    </source>
</evidence>
<feature type="domain" description="THAP9-like helix-turn-helix" evidence="2">
    <location>
        <begin position="98"/>
        <end position="125"/>
    </location>
</feature>
<dbReference type="InterPro" id="IPR048365">
    <property type="entry name" value="TNP-like_RNaseH_N"/>
</dbReference>
<dbReference type="Pfam" id="PF12017">
    <property type="entry name" value="Tnp_P_element"/>
    <property type="match status" value="1"/>
</dbReference>
<dbReference type="Pfam" id="PF21787">
    <property type="entry name" value="TNP-like_RNaseH_N"/>
    <property type="match status" value="1"/>
</dbReference>
<keyword evidence="1" id="KW-0175">Coiled coil</keyword>
<name>A0A4Y2VPV2_ARAVE</name>
<reference evidence="4 5" key="1">
    <citation type="journal article" date="2019" name="Sci. Rep.">
        <title>Orb-weaving spider Araneus ventricosus genome elucidates the spidroin gene catalogue.</title>
        <authorList>
            <person name="Kono N."/>
            <person name="Nakamura H."/>
            <person name="Ohtoshi R."/>
            <person name="Moran D.A.P."/>
            <person name="Shinohara A."/>
            <person name="Yoshida Y."/>
            <person name="Fujiwara M."/>
            <person name="Mori M."/>
            <person name="Tomita M."/>
            <person name="Arakawa K."/>
        </authorList>
    </citation>
    <scope>NUCLEOTIDE SEQUENCE [LARGE SCALE GENOMIC DNA]</scope>
</reference>
<keyword evidence="5" id="KW-1185">Reference proteome</keyword>
<dbReference type="AlphaFoldDB" id="A0A4Y2VPV2"/>